<dbReference type="Proteomes" id="UP000246050">
    <property type="component" value="Unassembled WGS sequence"/>
</dbReference>
<reference evidence="2 3" key="1">
    <citation type="submission" date="2018-05" db="EMBL/GenBank/DDBJ databases">
        <title>Micromonosporas from Atacama Desert.</title>
        <authorList>
            <person name="Carro L."/>
            <person name="Golinska P."/>
            <person name="Klenk H.-P."/>
            <person name="Goodfellow M."/>
        </authorList>
    </citation>
    <scope>NUCLEOTIDE SEQUENCE [LARGE SCALE GENOMIC DNA]</scope>
    <source>
        <strain evidence="2 3">4G51</strain>
    </source>
</reference>
<accession>A0A317D9H1</accession>
<comment type="caution">
    <text evidence="2">The sequence shown here is derived from an EMBL/GenBank/DDBJ whole genome shotgun (WGS) entry which is preliminary data.</text>
</comment>
<protein>
    <submittedName>
        <fullName evidence="2">Uncharacterized protein</fullName>
    </submittedName>
</protein>
<dbReference type="RefSeq" id="WP_236648380.1">
    <property type="nucleotide sequence ID" value="NZ_QGKS01000329.1"/>
</dbReference>
<feature type="non-terminal residue" evidence="2">
    <location>
        <position position="1"/>
    </location>
</feature>
<dbReference type="AlphaFoldDB" id="A0A317D9H1"/>
<proteinExistence type="predicted"/>
<sequence length="149" mass="16562">TPHTPFLTPRVLELVYTAHDMAGLARDLGDRSAPFQWDEERRAQIRAELDAYFFHLYGISRADVDYILETFQTQNGGLKNNEIAKYGRYRTRDLVLAGYDRMAAAGVSPTNPLVDGGNYTSIVTPSPGYGPRHLTSGTMPVGQRGREDA</sequence>
<evidence type="ECO:0000313" key="2">
    <source>
        <dbReference type="EMBL" id="PWR11237.1"/>
    </source>
</evidence>
<evidence type="ECO:0000256" key="1">
    <source>
        <dbReference type="SAM" id="MobiDB-lite"/>
    </source>
</evidence>
<organism evidence="2 3">
    <name type="scientific">Micromonospora sicca</name>
    <dbReference type="NCBI Taxonomy" id="2202420"/>
    <lineage>
        <taxon>Bacteria</taxon>
        <taxon>Bacillati</taxon>
        <taxon>Actinomycetota</taxon>
        <taxon>Actinomycetes</taxon>
        <taxon>Micromonosporales</taxon>
        <taxon>Micromonosporaceae</taxon>
        <taxon>Micromonospora</taxon>
    </lineage>
</organism>
<feature type="region of interest" description="Disordered" evidence="1">
    <location>
        <begin position="126"/>
        <end position="149"/>
    </location>
</feature>
<dbReference type="EMBL" id="QGKS01000329">
    <property type="protein sequence ID" value="PWR11237.1"/>
    <property type="molecule type" value="Genomic_DNA"/>
</dbReference>
<evidence type="ECO:0000313" key="3">
    <source>
        <dbReference type="Proteomes" id="UP000246050"/>
    </source>
</evidence>
<name>A0A317D9H1_9ACTN</name>
<gene>
    <name evidence="2" type="ORF">DKT69_27205</name>
</gene>